<dbReference type="Proteomes" id="UP001595755">
    <property type="component" value="Unassembled WGS sequence"/>
</dbReference>
<proteinExistence type="predicted"/>
<dbReference type="PANTHER" id="PTHR35332">
    <property type="entry name" value="REGULATION OF ENOLASE PROTEIN 1"/>
    <property type="match status" value="1"/>
</dbReference>
<dbReference type="PANTHER" id="PTHR35332:SF2">
    <property type="entry name" value="REGULATION OF ENOLASE PROTEIN 1"/>
    <property type="match status" value="1"/>
</dbReference>
<dbReference type="Pfam" id="PF07081">
    <property type="entry name" value="DUF1349"/>
    <property type="match status" value="1"/>
</dbReference>
<reference evidence="2" key="1">
    <citation type="journal article" date="2019" name="Int. J. Syst. Evol. Microbiol.">
        <title>The Global Catalogue of Microorganisms (GCM) 10K type strain sequencing project: providing services to taxonomists for standard genome sequencing and annotation.</title>
        <authorList>
            <consortium name="The Broad Institute Genomics Platform"/>
            <consortium name="The Broad Institute Genome Sequencing Center for Infectious Disease"/>
            <person name="Wu L."/>
            <person name="Ma J."/>
        </authorList>
    </citation>
    <scope>NUCLEOTIDE SEQUENCE [LARGE SCALE GENOMIC DNA]</scope>
    <source>
        <strain evidence="2">CGMCC 4.1641</strain>
    </source>
</reference>
<evidence type="ECO:0000313" key="2">
    <source>
        <dbReference type="Proteomes" id="UP001595755"/>
    </source>
</evidence>
<dbReference type="RefSeq" id="WP_204605988.1">
    <property type="nucleotide sequence ID" value="NZ_JBHSED010000025.1"/>
</dbReference>
<dbReference type="SUPFAM" id="SSF49899">
    <property type="entry name" value="Concanavalin A-like lectins/glucanases"/>
    <property type="match status" value="1"/>
</dbReference>
<dbReference type="InterPro" id="IPR013320">
    <property type="entry name" value="ConA-like_dom_sf"/>
</dbReference>
<evidence type="ECO:0000313" key="1">
    <source>
        <dbReference type="EMBL" id="MFC4304513.1"/>
    </source>
</evidence>
<dbReference type="Gene3D" id="2.60.120.200">
    <property type="match status" value="1"/>
</dbReference>
<keyword evidence="2" id="KW-1185">Reference proteome</keyword>
<name>A0ABV8SAC1_9BACL</name>
<dbReference type="InterPro" id="IPR009784">
    <property type="entry name" value="DUF1349"/>
</dbReference>
<organism evidence="1 2">
    <name type="scientific">Cohnella boryungensis</name>
    <dbReference type="NCBI Taxonomy" id="768479"/>
    <lineage>
        <taxon>Bacteria</taxon>
        <taxon>Bacillati</taxon>
        <taxon>Bacillota</taxon>
        <taxon>Bacilli</taxon>
        <taxon>Bacillales</taxon>
        <taxon>Paenibacillaceae</taxon>
        <taxon>Cohnella</taxon>
    </lineage>
</organism>
<sequence length="204" mass="22994">MSEQDGQLGMDSNSGWQWLNEPKQWERSGSDSLTVRTSGMTDFFRDPSGETNKASAPFLFRKIRGDFDYVTRVAVEMKRQYDSGCLMVMADEAHWAKVCYEYFENKPSILSVVTRGHSDDCVSGEAGSDNPYLRIVKAGNCFAFYYSLDGERWKLVRYFGLACGEEIKVGFVAQSPIGEGCKVTFDRFSLSKWTSGDVRNVNPS</sequence>
<dbReference type="EMBL" id="JBHSED010000025">
    <property type="protein sequence ID" value="MFC4304513.1"/>
    <property type="molecule type" value="Genomic_DNA"/>
</dbReference>
<comment type="caution">
    <text evidence="1">The sequence shown here is derived from an EMBL/GenBank/DDBJ whole genome shotgun (WGS) entry which is preliminary data.</text>
</comment>
<protein>
    <submittedName>
        <fullName evidence="1">DUF1349 domain-containing protein</fullName>
    </submittedName>
</protein>
<accession>A0ABV8SAC1</accession>
<gene>
    <name evidence="1" type="ORF">ACFO1S_13880</name>
</gene>